<feature type="region of interest" description="Disordered" evidence="1">
    <location>
        <begin position="972"/>
        <end position="1010"/>
    </location>
</feature>
<feature type="compositionally biased region" description="Basic and acidic residues" evidence="1">
    <location>
        <begin position="339"/>
        <end position="360"/>
    </location>
</feature>
<name>A0A9P0H884_NEZVI</name>
<sequence>MSFETFPQYPPVDGELVDRIVCKLKSQGIFDQFRKDCLADVDTKPAYQNLQQRVNGTVATFLATQTWQQDLNKTQLRESLRRHVQQGFLEVGVDRIVDQVVNPKVFTVFMPKVEDVVYDCLGIEKPKHPPSSNNLLSGHKLTLLDLLPKDLDPVSPESDNLSFDDDETKDETNNNESSSKLDISHDSQVSGISDLSSHMGDSFKENHIDSNTAKSIASVKENSNEPHFENFENLSEKIKQAEIGGHNSATSPSPEGQNNTETLEVEQNLQKDNRDDTLMEIDSVSNSTFEDTKMFTNKIIKEHTCSSTISEDSLSCSSFNSKFKKDKSKSVVVGTSENSVDKSEVDTPCKELSSDKEVKISAENNDVDIKTEEKVTENKEPKKPDDLKDKKYRESLSSKNTKSSRPSDSKHRSSSDKKDDIKQSKEKTYKEDKDKEKSNRDDKDRSSKHKDDRHHSSKDKYKDKDKNDRSREKDNDKKKDKSDNKDLSAKDKKNDKDRYKDKDKNDKEKTRNDKENHKYEKDKSRSEKDKDRHEKEKDKYDKDRSDKSKRDKDKDKREKEKYESKDRDSNEKDKDKTRGKSEKDYKNEKDKESRSVDEKVREDKKKDSKKYDKSSSSSSMKKDDNKSEARDKSRRTDDNAKEKTSNSKSNKNDDERKDRKRKSERCNDEIKLKEARRSWDRDSSGGNGKGHGSQKSNNSEYKVSSSSSSTKEKRTGESSNQQKANERKLEPVSEAEEPSDVDKILMKINSSIEESQNIQSNDEQAIKKPKIARNIFEIRKIMQARKNIARQAFKQDKKRKEMMDSVEEVDVTNSPSTTDPPSRDSPKIREENKENIKAGQMDKLKTPKVGPIKGKFNGFLESDIEQSRNSLQIFRAHFSNFCTSMGMEILPTENIAKVDFSKICDFSDDLLDDNLNKLKPKSVSLERRKTFPDDNQVSKAVENIMKGKNGCYVLLKDCTEVVEAMKNAAQPQLNKSDNIPTASKPQQNIGVNDESNRTNLETNVKTPDCKKETLSSAVIRPQVFNVGVDVGTDTLSHTSQQQSKQENSKKTGVRTPPAKEQPTQNSKDEEAFSPVADVTIALNTYLNDSKEILPSVPLTEAMLDNLMQQSSMIVEDETFADSDDSLHEFESLKNVELGLRKEESFRTSGDVSDSSDYTPQRIASIINTSTCDIFSQNKDPNEETSEIKVVKRRNQRVCRSASQRYDSTDLYKPRPVLPQNSKRVRTPRSVSSEDISTREQYECTPSRKRAR</sequence>
<feature type="domain" description="BOD1/SHG1" evidence="2">
    <location>
        <begin position="20"/>
        <end position="114"/>
    </location>
</feature>
<dbReference type="AlphaFoldDB" id="A0A9P0H884"/>
<dbReference type="GO" id="GO:0031297">
    <property type="term" value="P:replication fork processing"/>
    <property type="evidence" value="ECO:0007669"/>
    <property type="project" value="TreeGrafter"/>
</dbReference>
<dbReference type="GO" id="GO:0048188">
    <property type="term" value="C:Set1C/COMPASS complex"/>
    <property type="evidence" value="ECO:0007669"/>
    <property type="project" value="TreeGrafter"/>
</dbReference>
<dbReference type="EMBL" id="OV725079">
    <property type="protein sequence ID" value="CAH1397365.1"/>
    <property type="molecule type" value="Genomic_DNA"/>
</dbReference>
<feature type="compositionally biased region" description="Basic and acidic residues" evidence="1">
    <location>
        <begin position="664"/>
        <end position="683"/>
    </location>
</feature>
<feature type="region of interest" description="Disordered" evidence="1">
    <location>
        <begin position="154"/>
        <end position="206"/>
    </location>
</feature>
<reference evidence="3" key="1">
    <citation type="submission" date="2022-01" db="EMBL/GenBank/DDBJ databases">
        <authorList>
            <person name="King R."/>
        </authorList>
    </citation>
    <scope>NUCLEOTIDE SEQUENCE</scope>
</reference>
<organism evidence="3 4">
    <name type="scientific">Nezara viridula</name>
    <name type="common">Southern green stink bug</name>
    <name type="synonym">Cimex viridulus</name>
    <dbReference type="NCBI Taxonomy" id="85310"/>
    <lineage>
        <taxon>Eukaryota</taxon>
        <taxon>Metazoa</taxon>
        <taxon>Ecdysozoa</taxon>
        <taxon>Arthropoda</taxon>
        <taxon>Hexapoda</taxon>
        <taxon>Insecta</taxon>
        <taxon>Pterygota</taxon>
        <taxon>Neoptera</taxon>
        <taxon>Paraneoptera</taxon>
        <taxon>Hemiptera</taxon>
        <taxon>Heteroptera</taxon>
        <taxon>Panheteroptera</taxon>
        <taxon>Pentatomomorpha</taxon>
        <taxon>Pentatomoidea</taxon>
        <taxon>Pentatomidae</taxon>
        <taxon>Pentatominae</taxon>
        <taxon>Nezara</taxon>
    </lineage>
</organism>
<keyword evidence="4" id="KW-1185">Reference proteome</keyword>
<feature type="compositionally biased region" description="Basic and acidic residues" evidence="1">
    <location>
        <begin position="405"/>
        <end position="613"/>
    </location>
</feature>
<feature type="region of interest" description="Disordered" evidence="1">
    <location>
        <begin position="1034"/>
        <end position="1072"/>
    </location>
</feature>
<dbReference type="Proteomes" id="UP001152798">
    <property type="component" value="Chromosome 3"/>
</dbReference>
<dbReference type="PANTHER" id="PTHR31532">
    <property type="entry name" value="BIORIENTATION OF CHROMOSOMES IN CELL DIVISION 1 FAMILY MEMBER"/>
    <property type="match status" value="1"/>
</dbReference>
<evidence type="ECO:0000313" key="4">
    <source>
        <dbReference type="Proteomes" id="UP001152798"/>
    </source>
</evidence>
<evidence type="ECO:0000313" key="3">
    <source>
        <dbReference type="EMBL" id="CAH1397365.1"/>
    </source>
</evidence>
<evidence type="ECO:0000259" key="2">
    <source>
        <dbReference type="Pfam" id="PF05205"/>
    </source>
</evidence>
<feature type="compositionally biased region" description="Basic and acidic residues" evidence="1">
    <location>
        <begin position="793"/>
        <end position="803"/>
    </location>
</feature>
<evidence type="ECO:0000256" key="1">
    <source>
        <dbReference type="SAM" id="MobiDB-lite"/>
    </source>
</evidence>
<accession>A0A9P0H884</accession>
<feature type="compositionally biased region" description="Basic and acidic residues" evidence="1">
    <location>
        <begin position="620"/>
        <end position="657"/>
    </location>
</feature>
<gene>
    <name evidence="3" type="ORF">NEZAVI_LOCUS7203</name>
</gene>
<proteinExistence type="predicted"/>
<feature type="region of interest" description="Disordered" evidence="1">
    <location>
        <begin position="1199"/>
        <end position="1251"/>
    </location>
</feature>
<dbReference type="Pfam" id="PF05205">
    <property type="entry name" value="COMPASS-Shg1"/>
    <property type="match status" value="1"/>
</dbReference>
<feature type="compositionally biased region" description="Low complexity" evidence="1">
    <location>
        <begin position="695"/>
        <end position="709"/>
    </location>
</feature>
<dbReference type="PANTHER" id="PTHR31532:SF10">
    <property type="entry name" value="BIORIENTATION OF CHROMOSOMES IN CELL DIVISION PROTEIN 1-LIKE 1"/>
    <property type="match status" value="1"/>
</dbReference>
<dbReference type="InterPro" id="IPR055264">
    <property type="entry name" value="BOD1/SHG1_dom"/>
</dbReference>
<feature type="compositionally biased region" description="Basic and acidic residues" evidence="1">
    <location>
        <begin position="367"/>
        <end position="396"/>
    </location>
</feature>
<dbReference type="OrthoDB" id="7605699at2759"/>
<feature type="compositionally biased region" description="Polar residues" evidence="1">
    <location>
        <begin position="186"/>
        <end position="196"/>
    </location>
</feature>
<feature type="compositionally biased region" description="Polar residues" evidence="1">
    <location>
        <begin position="972"/>
        <end position="990"/>
    </location>
</feature>
<protein>
    <recommendedName>
        <fullName evidence="2">BOD1/SHG1 domain-containing protein</fullName>
    </recommendedName>
</protein>
<feature type="region of interest" description="Disordered" evidence="1">
    <location>
        <begin position="792"/>
        <end position="830"/>
    </location>
</feature>
<feature type="region of interest" description="Disordered" evidence="1">
    <location>
        <begin position="333"/>
        <end position="748"/>
    </location>
</feature>
<feature type="compositionally biased region" description="Basic and acidic residues" evidence="1">
    <location>
        <begin position="821"/>
        <end position="830"/>
    </location>
</feature>